<name>A0A7J8QKP1_GOSRA</name>
<evidence type="ECO:0000313" key="3">
    <source>
        <dbReference type="Proteomes" id="UP000593578"/>
    </source>
</evidence>
<feature type="compositionally biased region" description="Polar residues" evidence="1">
    <location>
        <begin position="243"/>
        <end position="255"/>
    </location>
</feature>
<evidence type="ECO:0008006" key="4">
    <source>
        <dbReference type="Google" id="ProtNLM"/>
    </source>
</evidence>
<proteinExistence type="predicted"/>
<accession>A0A7J8QKP1</accession>
<dbReference type="AlphaFoldDB" id="A0A7J8QKP1"/>
<comment type="caution">
    <text evidence="2">The sequence shown here is derived from an EMBL/GenBank/DDBJ whole genome shotgun (WGS) entry which is preliminary data.</text>
</comment>
<dbReference type="EMBL" id="JABEZZ010000013">
    <property type="protein sequence ID" value="MBA0602154.1"/>
    <property type="molecule type" value="Genomic_DNA"/>
</dbReference>
<gene>
    <name evidence="2" type="ORF">Gorai_002344</name>
</gene>
<evidence type="ECO:0000256" key="1">
    <source>
        <dbReference type="SAM" id="MobiDB-lite"/>
    </source>
</evidence>
<organism evidence="2 3">
    <name type="scientific">Gossypium raimondii</name>
    <name type="common">Peruvian cotton</name>
    <name type="synonym">Gossypium klotzschianum subsp. raimondii</name>
    <dbReference type="NCBI Taxonomy" id="29730"/>
    <lineage>
        <taxon>Eukaryota</taxon>
        <taxon>Viridiplantae</taxon>
        <taxon>Streptophyta</taxon>
        <taxon>Embryophyta</taxon>
        <taxon>Tracheophyta</taxon>
        <taxon>Spermatophyta</taxon>
        <taxon>Magnoliopsida</taxon>
        <taxon>eudicotyledons</taxon>
        <taxon>Gunneridae</taxon>
        <taxon>Pentapetalae</taxon>
        <taxon>rosids</taxon>
        <taxon>malvids</taxon>
        <taxon>Malvales</taxon>
        <taxon>Malvaceae</taxon>
        <taxon>Malvoideae</taxon>
        <taxon>Gossypium</taxon>
    </lineage>
</organism>
<protein>
    <recommendedName>
        <fullName evidence="4">DUF4283 domain-containing protein</fullName>
    </recommendedName>
</protein>
<evidence type="ECO:0000313" key="2">
    <source>
        <dbReference type="EMBL" id="MBA0602154.1"/>
    </source>
</evidence>
<feature type="non-terminal residue" evidence="2">
    <location>
        <position position="1"/>
    </location>
</feature>
<reference evidence="2 3" key="1">
    <citation type="journal article" date="2019" name="Genome Biol. Evol.">
        <title>Insights into the evolution of the New World diploid cottons (Gossypium, subgenus Houzingenia) based on genome sequencing.</title>
        <authorList>
            <person name="Grover C.E."/>
            <person name="Arick M.A. 2nd"/>
            <person name="Thrash A."/>
            <person name="Conover J.L."/>
            <person name="Sanders W.S."/>
            <person name="Peterson D.G."/>
            <person name="Frelichowski J.E."/>
            <person name="Scheffler J.A."/>
            <person name="Scheffler B.E."/>
            <person name="Wendel J.F."/>
        </authorList>
    </citation>
    <scope>NUCLEOTIDE SEQUENCE [LARGE SCALE GENOMIC DNA]</scope>
    <source>
        <strain evidence="2">8</strain>
        <tissue evidence="2">Leaf</tissue>
    </source>
</reference>
<dbReference type="Proteomes" id="UP000593578">
    <property type="component" value="Unassembled WGS sequence"/>
</dbReference>
<feature type="region of interest" description="Disordered" evidence="1">
    <location>
        <begin position="239"/>
        <end position="289"/>
    </location>
</feature>
<sequence length="289" mass="32866">MDVGRMESMSFKDKLVQDWGSSSASNNKVVEDDDIEIKDEGVITVQPWSYSFTTLTEFPSEVCVWIPLPRLPGVRTNGVVYGFGKTLISKLFIDGKLQRVEYERLPNVCFQCGCYGYAKDLCSLNVDRTIKEDKPTNPCPARKMDHSDIELPIKKDMEVNEEIMNHECWFLFGPKDEGGTVSLIESKWCENDADKGITNEPFLSFKATKMKTGLDSLKHTVVRVDENFNLNITVREESESRLVMQSNRKNDNTPSVRMMPPDPRDPKMDTGLTFGEGSEVSPRRKENGW</sequence>